<evidence type="ECO:0000259" key="4">
    <source>
        <dbReference type="Pfam" id="PF04536"/>
    </source>
</evidence>
<keyword evidence="2" id="KW-1133">Transmembrane helix</keyword>
<feature type="transmembrane region" description="Helical" evidence="2">
    <location>
        <begin position="170"/>
        <end position="190"/>
    </location>
</feature>
<evidence type="ECO:0000313" key="6">
    <source>
        <dbReference type="Proteomes" id="UP000028864"/>
    </source>
</evidence>
<dbReference type="Pfam" id="PF04536">
    <property type="entry name" value="TPM_phosphatase"/>
    <property type="match status" value="1"/>
</dbReference>
<dbReference type="Proteomes" id="UP000028864">
    <property type="component" value="Unassembled WGS sequence"/>
</dbReference>
<organism evidence="5 6">
    <name type="scientific">Mycolicibacterium neoaurum</name>
    <name type="common">Mycobacterium neoaurum</name>
    <dbReference type="NCBI Taxonomy" id="1795"/>
    <lineage>
        <taxon>Bacteria</taxon>
        <taxon>Bacillati</taxon>
        <taxon>Actinomycetota</taxon>
        <taxon>Actinomycetes</taxon>
        <taxon>Mycobacteriales</taxon>
        <taxon>Mycobacteriaceae</taxon>
        <taxon>Mycolicibacterium</taxon>
    </lineage>
</organism>
<feature type="coiled-coil region" evidence="1">
    <location>
        <begin position="340"/>
        <end position="393"/>
    </location>
</feature>
<keyword evidence="2" id="KW-0472">Membrane</keyword>
<accession>A0AAV2WG89</accession>
<feature type="coiled-coil region" evidence="1">
    <location>
        <begin position="504"/>
        <end position="578"/>
    </location>
</feature>
<evidence type="ECO:0000313" key="5">
    <source>
        <dbReference type="EMBL" id="CDQ43226.1"/>
    </source>
</evidence>
<feature type="signal peptide" evidence="3">
    <location>
        <begin position="1"/>
        <end position="23"/>
    </location>
</feature>
<reference evidence="5" key="2">
    <citation type="submission" date="2015-09" db="EMBL/GenBank/DDBJ databases">
        <title>Draft genome sequence of Mycobacterium neoaurum DSM 44074.</title>
        <authorList>
            <person name="Croce O."/>
            <person name="Robert C."/>
            <person name="Raoult D."/>
            <person name="Drancourt M."/>
        </authorList>
    </citation>
    <scope>NUCLEOTIDE SEQUENCE</scope>
    <source>
        <strain evidence="5">DSM 44074</strain>
    </source>
</reference>
<dbReference type="InterPro" id="IPR007621">
    <property type="entry name" value="TPM_dom"/>
</dbReference>
<keyword evidence="3" id="KW-0732">Signal</keyword>
<name>A0AAV2WG89_MYCNE</name>
<evidence type="ECO:0000256" key="3">
    <source>
        <dbReference type="SAM" id="SignalP"/>
    </source>
</evidence>
<evidence type="ECO:0000256" key="2">
    <source>
        <dbReference type="SAM" id="Phobius"/>
    </source>
</evidence>
<sequence length="680" mass="70847">MRLARLLSMLLVALTAALSMAPAALLGAPDAAARPPLRLPNQIVDESNVLGAAGKEQVGQAIDRLYQNRQVRLWVVYVDSFSGQNAEPWAQATLRASDLGEYDALLAVATVDRAYAFLTGSAAASNSEANTLRRNEIEPALRDGNWAAAAVAAADGLDAKTTSSSSGLNWFGVLVVLVILGLGVLGLLLWSRRRTRKRREADLAAAQRIDPTDPSALAAVPLETLDELSRSIVVEVDNAVRTSDNELTLAVEEFGEQRTAPFSAAVTAARTALTQAFNARQILDDTVPETPAQRRDLLTRVIVAAAKADRELDTQREAFGQLRDLVINAPARLDVLTQQMVDLTTRIAPAEQALAELNRQFAPTALHSVADNVDTAKQRLAFADQNISNARALVARPAGQQAGLVDSVRAAESALGQARTMLDAIDSAAGDISRAIATLPEEIADVQAGIAAADAQLSRGGFAEAAELKAARDAAAQAVATAQESGKTDPLGAFSALTQADADLDRLLAVIAEERQAQERLRRSYEQALAAAQSRVRGVSDFIDTRRGSVGPEARTRLAEAVRQLQAAQDKAADNSTESLPTAIAHANSATSLAMQAQQLANNDVSYAHQAYNSQHYGGGSNSGAVLGGIIIGNILSGALRGGIGGSVGGGSWRSTSFGGSGGGFGGGGGGGFGGGGGRF</sequence>
<dbReference type="RefSeq" id="WP_030133596.1">
    <property type="nucleotide sequence ID" value="NZ_LK021337.1"/>
</dbReference>
<proteinExistence type="predicted"/>
<keyword evidence="2" id="KW-0812">Transmembrane</keyword>
<keyword evidence="1" id="KW-0175">Coiled coil</keyword>
<feature type="chain" id="PRO_5043730009" evidence="3">
    <location>
        <begin position="24"/>
        <end position="680"/>
    </location>
</feature>
<reference evidence="5" key="1">
    <citation type="submission" date="2014-05" db="EMBL/GenBank/DDBJ databases">
        <authorList>
            <person name="Urmite Genomes"/>
        </authorList>
    </citation>
    <scope>NUCLEOTIDE SEQUENCE</scope>
    <source>
        <strain evidence="5">DSM 44074</strain>
    </source>
</reference>
<protein>
    <submittedName>
        <fullName evidence="5">Beta-propeller domain-containing protein, methanol dehydrogenase</fullName>
    </submittedName>
</protein>
<dbReference type="AlphaFoldDB" id="A0AAV2WG89"/>
<dbReference type="Gene3D" id="3.10.310.50">
    <property type="match status" value="1"/>
</dbReference>
<gene>
    <name evidence="5" type="ORF">BN1047_01091</name>
</gene>
<dbReference type="EMBL" id="LK021337">
    <property type="protein sequence ID" value="CDQ43226.1"/>
    <property type="molecule type" value="Genomic_DNA"/>
</dbReference>
<feature type="domain" description="TPM" evidence="4">
    <location>
        <begin position="43"/>
        <end position="159"/>
    </location>
</feature>
<evidence type="ECO:0000256" key="1">
    <source>
        <dbReference type="SAM" id="Coils"/>
    </source>
</evidence>